<feature type="compositionally biased region" description="Acidic residues" evidence="1">
    <location>
        <begin position="66"/>
        <end position="80"/>
    </location>
</feature>
<protein>
    <submittedName>
        <fullName evidence="3">Uncharacterized protein</fullName>
    </submittedName>
</protein>
<feature type="compositionally biased region" description="Acidic residues" evidence="1">
    <location>
        <begin position="40"/>
        <end position="57"/>
    </location>
</feature>
<gene>
    <name evidence="3" type="ORF">FIV42_20690</name>
</gene>
<evidence type="ECO:0000256" key="1">
    <source>
        <dbReference type="SAM" id="MobiDB-lite"/>
    </source>
</evidence>
<feature type="signal peptide" evidence="2">
    <location>
        <begin position="1"/>
        <end position="19"/>
    </location>
</feature>
<dbReference type="Proteomes" id="UP000315995">
    <property type="component" value="Chromosome"/>
</dbReference>
<evidence type="ECO:0000256" key="2">
    <source>
        <dbReference type="SAM" id="SignalP"/>
    </source>
</evidence>
<dbReference type="AlphaFoldDB" id="A0A4Y6PXU2"/>
<dbReference type="InterPro" id="IPR021655">
    <property type="entry name" value="Put_metal-bd"/>
</dbReference>
<evidence type="ECO:0000313" key="3">
    <source>
        <dbReference type="EMBL" id="QDG53073.1"/>
    </source>
</evidence>
<accession>A0A4Y6PXU2</accession>
<accession>A0A5B8Y8I9</accession>
<dbReference type="OrthoDB" id="5506679at2"/>
<dbReference type="Pfam" id="PF11617">
    <property type="entry name" value="Cu-binding_MopE"/>
    <property type="match status" value="5"/>
</dbReference>
<reference evidence="3 4" key="1">
    <citation type="submission" date="2019-06" db="EMBL/GenBank/DDBJ databases">
        <title>Persicimonas caeni gen. nov., sp. nov., a predatory bacterium isolated from solar saltern.</title>
        <authorList>
            <person name="Wang S."/>
        </authorList>
    </citation>
    <scope>NUCLEOTIDE SEQUENCE [LARGE SCALE GENOMIC DNA]</scope>
    <source>
        <strain evidence="3 4">YN101</strain>
    </source>
</reference>
<feature type="chain" id="PRO_5030106653" evidence="2">
    <location>
        <begin position="20"/>
        <end position="974"/>
    </location>
</feature>
<name>A0A4Y6PXU2_PERCE</name>
<evidence type="ECO:0000313" key="4">
    <source>
        <dbReference type="Proteomes" id="UP000315995"/>
    </source>
</evidence>
<keyword evidence="4" id="KW-1185">Reference proteome</keyword>
<organism evidence="3 4">
    <name type="scientific">Persicimonas caeni</name>
    <dbReference type="NCBI Taxonomy" id="2292766"/>
    <lineage>
        <taxon>Bacteria</taxon>
        <taxon>Deltaproteobacteria</taxon>
        <taxon>Bradymonadales</taxon>
        <taxon>Bradymonadaceae</taxon>
        <taxon>Persicimonas</taxon>
    </lineage>
</organism>
<feature type="region of interest" description="Disordered" evidence="1">
    <location>
        <begin position="26"/>
        <end position="97"/>
    </location>
</feature>
<dbReference type="PROSITE" id="PS51257">
    <property type="entry name" value="PROKAR_LIPOPROTEIN"/>
    <property type="match status" value="1"/>
</dbReference>
<dbReference type="EMBL" id="CP041186">
    <property type="protein sequence ID" value="QDG53073.1"/>
    <property type="molecule type" value="Genomic_DNA"/>
</dbReference>
<dbReference type="RefSeq" id="WP_141199534.1">
    <property type="nucleotide sequence ID" value="NZ_CP041186.1"/>
</dbReference>
<keyword evidence="2" id="KW-0732">Signal</keyword>
<sequence>MFRSSRWTLVYLCFLAAAAAGCSDAGTNRSPLDAGRDAVSDTDFDASDIGPEDGGPDDADRHDAGDVEDTGEDADAESDADAGSGGATARSLSDYRSCNTDSDCPVGLGNCTKEVSLNRQAQDGRSSVQVSEIFDSVSPGEGICTYVCTDDVAACDDLSMNGTTPDAEPHTCQLVFVDAPPYPASAPAFPFDDQLDPAEQELGAAFGALCRPPFGLDEDVDDSLCASCQSTQDCGDEGAICWNFQTGAAADGEAGTCLPSCSDNVDCPGGFVCDVSDDAQNSYCRPVEGTCSNCRDHDADGFGDGRCADDGTTTPHDCDDVNPDAYYAPNDPNHAFPQFCGEFDYNCNGLSDAIEQVGADAFGAEHCTACFDTCSGAVPNGTKTCSTVTSNGNSAPACTPLCDTDANGEPTHADCDGDVSNGCEVTITNPDNLLYADTDGDGRGDLNSPLFLCDPNQNPPTGYVANADDCDDDNAAAYGAGDAGQAAEEVCDGVDNDCDGTVDEPTAIDAQTWYADTDGDGEGDAATSQQACTQPTDYVANADDCDDGDDQRYSTNTETCDTKDNDCNGLVDDGVTTRYFLDADTDGFGDPTNYRDECSQPSGYVLDNTDCDDGDDEKAPNLSEACDQKDNNCDGEVDEGVTTTYYQDFDGDGFGSTHQPVEACSQPSGYVTNADDCFDVHHKIYPGAAELEQNSTACMKDADDDGYGDDLTGVRVGEYGPTQPGTDCQDEYDTAYPGALEICDAYSDGSPIDSNCDGTANEGCPSALSPGTTSTNSTWVPSFPTSSASFECNDGEVLTDIEVKVDTLYFKIAAMRGKCESLDLRDSDGDGIDDETVLSAGRWLLWAGLYRNDSPTTTETLQLGTKPAEVITSLAVEADSVDHIRELTLNASVIDLHLPNDTGTSPATVGLSAGTSDIFGWDASGMTDRLSECPVGTVATGYAASFVLGTNNTPMHALTNLRLRCSNLDLSLIQ</sequence>
<proteinExistence type="predicted"/>